<dbReference type="InterPro" id="IPR027417">
    <property type="entry name" value="P-loop_NTPase"/>
</dbReference>
<sequence length="1099" mass="122889">MMRLQHIEKLDSPPKPHQYFDLIAGSGTGAIQACMLGRLHMSVHEAIDSYAKLAKEVFSERKWIGQGTFRTTKLKESLKNTIHDVTGNSDEPMMDSDSTAPCGTLVFAMSRHNMRGGIPTAFRSYVATANEGPQCTIWESLCATMAHPELFKSFDIGGPILKQSFIDAGFGCNNPLAHVLEEVKRLHPGRHVSTILSIGTGHTSTIQIPDGSVFRQFLPTAAIGAMKGITEDAEKVAEEMAKRFNSTDGIYFRLSVDQGLQSIEVDKWDQLDEVAEHTHAYMKIQTVTQTIDKAAESIHLRRNNLPAVQINGEIQVAIQRAEGPGTLSTIRRCPAPSPMFAGCEHKLRMTESCIMGAGRELKVCIVHGLGGAGKTQMVLKVIERTYDKWKEIIYIDASTRESIEAGLQEVATAKKIGDTHRSTLQWLESYREPWLLVLDNADNPSVSIRDYIPRGNHGSVIITTRLSGMATLARGQNSECNISSMDPEDALNLLLKCARLNDQKLSPKEEESSRELVKELGYFALAIVQAGSFIGHSPHMSITRYRSLLGGEQRSALEAYRKLPAAVKADSYGHTVYTAWLMCYNGIGPLSQQLLWLIAHLHHTGITVDIFRRAAISIVAYNPRLPTTKLENLAQKKLQKFLGAFINSEGEWEELLFAQVIHEIVSRSLLEYDRMNQAYRIHALVQDWVRTVVPYEHDLAAKCAEMLLSISVGGCTDETMDAIVFRMSIGLHIDKVVWSSLERVGVEHALNFSRVYASRGQWRQAEQLQIIAQKALRQALGDEHPDTLTSMHEVGRARSHMGQYEDARAIHAQVLRIRKRVLGSDHLDTLETMNNLAIAYSHLGRSEDARALHVQVLHKRRRVLGSDHPDTLATMNNIAIAYSYLGRYEDARALHTQVRHRRERVLGRDHPDTLATMNNLANAYSYLGRHEDARALHAQVLRRRERVLGRDHPDTLRSMNNLANSYIGPGRYGDARALYIQVLQIRERVLGSDHPDTLATMNNLANAYSNLGRYNDARALYAQVLDARKRVLGSDHRDTLSTMNKLAKACSHLGRYDDPRALSAQVLNTRKQVPGSDHPDTLTTTNTLRQSHPPLRGTH</sequence>
<protein>
    <submittedName>
        <fullName evidence="5">Patatin-like phospholipase</fullName>
    </submittedName>
</protein>
<dbReference type="SUPFAM" id="SSF48452">
    <property type="entry name" value="TPR-like"/>
    <property type="match status" value="3"/>
</dbReference>
<organism evidence="5 6">
    <name type="scientific">Rhizoctonia solani</name>
    <dbReference type="NCBI Taxonomy" id="456999"/>
    <lineage>
        <taxon>Eukaryota</taxon>
        <taxon>Fungi</taxon>
        <taxon>Dikarya</taxon>
        <taxon>Basidiomycota</taxon>
        <taxon>Agaricomycotina</taxon>
        <taxon>Agaricomycetes</taxon>
        <taxon>Cantharellales</taxon>
        <taxon>Ceratobasidiaceae</taxon>
        <taxon>Rhizoctonia</taxon>
    </lineage>
</organism>
<dbReference type="Pfam" id="PF13424">
    <property type="entry name" value="TPR_12"/>
    <property type="match status" value="3"/>
</dbReference>
<dbReference type="PROSITE" id="PS51257">
    <property type="entry name" value="PROKAR_LIPOPROTEIN"/>
    <property type="match status" value="1"/>
</dbReference>
<dbReference type="Pfam" id="PF13374">
    <property type="entry name" value="TPR_10"/>
    <property type="match status" value="3"/>
</dbReference>
<evidence type="ECO:0000259" key="4">
    <source>
        <dbReference type="PROSITE" id="PS51635"/>
    </source>
</evidence>
<feature type="domain" description="PNPLA" evidence="4">
    <location>
        <begin position="1"/>
        <end position="180"/>
    </location>
</feature>
<dbReference type="SMART" id="SM00028">
    <property type="entry name" value="TPR"/>
    <property type="match status" value="6"/>
</dbReference>
<evidence type="ECO:0000313" key="5">
    <source>
        <dbReference type="EMBL" id="KAF8678651.1"/>
    </source>
</evidence>
<feature type="compositionally biased region" description="Polar residues" evidence="3">
    <location>
        <begin position="1081"/>
        <end position="1090"/>
    </location>
</feature>
<comment type="caution">
    <text evidence="5">The sequence shown here is derived from an EMBL/GenBank/DDBJ whole genome shotgun (WGS) entry which is preliminary data.</text>
</comment>
<dbReference type="PRINTS" id="PR00381">
    <property type="entry name" value="KINESINLIGHT"/>
</dbReference>
<reference evidence="5" key="1">
    <citation type="submission" date="2020-09" db="EMBL/GenBank/DDBJ databases">
        <title>Comparative genome analyses of four rice-infecting Rhizoctonia solani isolates reveal extensive enrichment of homogalacturonan modification genes.</title>
        <authorList>
            <person name="Lee D.-Y."/>
            <person name="Jeon J."/>
            <person name="Kim K.-T."/>
            <person name="Cheong K."/>
            <person name="Song H."/>
            <person name="Choi G."/>
            <person name="Ko J."/>
            <person name="Opiyo S.O."/>
            <person name="Zuo S."/>
            <person name="Madhav S."/>
            <person name="Lee Y.-H."/>
            <person name="Wang G.-L."/>
        </authorList>
    </citation>
    <scope>NUCLEOTIDE SEQUENCE</scope>
    <source>
        <strain evidence="5">AG1-IA YN-7</strain>
    </source>
</reference>
<dbReference type="Proteomes" id="UP000650582">
    <property type="component" value="Unassembled WGS sequence"/>
</dbReference>
<dbReference type="InterPro" id="IPR016035">
    <property type="entry name" value="Acyl_Trfase/lysoPLipase"/>
</dbReference>
<dbReference type="InterPro" id="IPR002182">
    <property type="entry name" value="NB-ARC"/>
</dbReference>
<dbReference type="InterPro" id="IPR019734">
    <property type="entry name" value="TPR_rpt"/>
</dbReference>
<comment type="caution">
    <text evidence="2">Lacks conserved residue(s) required for the propagation of feature annotation.</text>
</comment>
<dbReference type="Pfam" id="PF01734">
    <property type="entry name" value="Patatin"/>
    <property type="match status" value="1"/>
</dbReference>
<accession>A0A8H7H627</accession>
<dbReference type="PROSITE" id="PS51635">
    <property type="entry name" value="PNPLA"/>
    <property type="match status" value="1"/>
</dbReference>
<evidence type="ECO:0000313" key="6">
    <source>
        <dbReference type="Proteomes" id="UP000650582"/>
    </source>
</evidence>
<evidence type="ECO:0000256" key="3">
    <source>
        <dbReference type="SAM" id="MobiDB-lite"/>
    </source>
</evidence>
<name>A0A8H7H627_9AGAM</name>
<dbReference type="InterPro" id="IPR053137">
    <property type="entry name" value="NLR-like"/>
</dbReference>
<dbReference type="AlphaFoldDB" id="A0A8H7H627"/>
<gene>
    <name evidence="5" type="ORF">RHS04_05203</name>
</gene>
<dbReference type="InterPro" id="IPR011990">
    <property type="entry name" value="TPR-like_helical_dom_sf"/>
</dbReference>
<dbReference type="SUPFAM" id="SSF52540">
    <property type="entry name" value="P-loop containing nucleoside triphosphate hydrolases"/>
    <property type="match status" value="1"/>
</dbReference>
<dbReference type="GO" id="GO:0043531">
    <property type="term" value="F:ADP binding"/>
    <property type="evidence" value="ECO:0007669"/>
    <property type="project" value="InterPro"/>
</dbReference>
<evidence type="ECO:0000256" key="2">
    <source>
        <dbReference type="PROSITE-ProRule" id="PRU01161"/>
    </source>
</evidence>
<keyword evidence="1" id="KW-0443">Lipid metabolism</keyword>
<dbReference type="SUPFAM" id="SSF52151">
    <property type="entry name" value="FabD/lysophospholipase-like"/>
    <property type="match status" value="1"/>
</dbReference>
<dbReference type="PANTHER" id="PTHR46082:SF6">
    <property type="entry name" value="AAA+ ATPASE DOMAIN-CONTAINING PROTEIN-RELATED"/>
    <property type="match status" value="1"/>
</dbReference>
<dbReference type="PANTHER" id="PTHR46082">
    <property type="entry name" value="ATP/GTP-BINDING PROTEIN-RELATED"/>
    <property type="match status" value="1"/>
</dbReference>
<evidence type="ECO:0000256" key="1">
    <source>
        <dbReference type="ARBA" id="ARBA00023098"/>
    </source>
</evidence>
<dbReference type="EMBL" id="JACYCC010000038">
    <property type="protein sequence ID" value="KAF8678651.1"/>
    <property type="molecule type" value="Genomic_DNA"/>
</dbReference>
<dbReference type="Gene3D" id="3.40.50.300">
    <property type="entry name" value="P-loop containing nucleotide triphosphate hydrolases"/>
    <property type="match status" value="1"/>
</dbReference>
<dbReference type="Gene3D" id="3.40.1090.10">
    <property type="entry name" value="Cytosolic phospholipase A2 catalytic domain"/>
    <property type="match status" value="1"/>
</dbReference>
<dbReference type="GO" id="GO:0046486">
    <property type="term" value="P:glycerolipid metabolic process"/>
    <property type="evidence" value="ECO:0007669"/>
    <property type="project" value="UniProtKB-ARBA"/>
</dbReference>
<proteinExistence type="predicted"/>
<feature type="region of interest" description="Disordered" evidence="3">
    <location>
        <begin position="1069"/>
        <end position="1099"/>
    </location>
</feature>
<dbReference type="InterPro" id="IPR002641">
    <property type="entry name" value="PNPLA_dom"/>
</dbReference>
<dbReference type="Gene3D" id="1.25.40.10">
    <property type="entry name" value="Tetratricopeptide repeat domain"/>
    <property type="match status" value="2"/>
</dbReference>
<dbReference type="Pfam" id="PF00931">
    <property type="entry name" value="NB-ARC"/>
    <property type="match status" value="1"/>
</dbReference>